<proteinExistence type="predicted"/>
<keyword evidence="2" id="KW-1185">Reference proteome</keyword>
<comment type="caution">
    <text evidence="1">The sequence shown here is derived from an EMBL/GenBank/DDBJ whole genome shotgun (WGS) entry which is preliminary data.</text>
</comment>
<dbReference type="OrthoDB" id="6025662at2"/>
<dbReference type="Proteomes" id="UP000050864">
    <property type="component" value="Unassembled WGS sequence"/>
</dbReference>
<dbReference type="AlphaFoldDB" id="A0A0R0CA23"/>
<evidence type="ECO:0000313" key="1">
    <source>
        <dbReference type="EMBL" id="KRG66096.1"/>
    </source>
</evidence>
<dbReference type="STRING" id="405444.ABB26_02505"/>
<protein>
    <submittedName>
        <fullName evidence="1">Uncharacterized protein</fullName>
    </submittedName>
</protein>
<dbReference type="RefSeq" id="WP_057631985.1">
    <property type="nucleotide sequence ID" value="NZ_LDJI01000004.1"/>
</dbReference>
<dbReference type="Pfam" id="PF22668">
    <property type="entry name" value="DUF7009"/>
    <property type="match status" value="1"/>
</dbReference>
<accession>A0A0R0CA23</accession>
<evidence type="ECO:0000313" key="2">
    <source>
        <dbReference type="Proteomes" id="UP000050864"/>
    </source>
</evidence>
<dbReference type="EMBL" id="LDJI01000004">
    <property type="protein sequence ID" value="KRG66096.1"/>
    <property type="molecule type" value="Genomic_DNA"/>
</dbReference>
<dbReference type="PATRIC" id="fig|405444.3.peg.2912"/>
<sequence>MKIQLQQQSVRLRLDESELAQLLNGETLRSTTQLGGAGNWSMLLRLQADECVSVMGAAEGVLIGLPYDEVSGLAGRLPCRDGLAWAVDADGAVLQLQFDVDVRDSVRQRGPRRRTDAAVTPSV</sequence>
<organism evidence="1 2">
    <name type="scientific">Stenotrophomonas humi</name>
    <dbReference type="NCBI Taxonomy" id="405444"/>
    <lineage>
        <taxon>Bacteria</taxon>
        <taxon>Pseudomonadati</taxon>
        <taxon>Pseudomonadota</taxon>
        <taxon>Gammaproteobacteria</taxon>
        <taxon>Lysobacterales</taxon>
        <taxon>Lysobacteraceae</taxon>
        <taxon>Stenotrophomonas</taxon>
    </lineage>
</organism>
<dbReference type="InterPro" id="IPR053825">
    <property type="entry name" value="DUF7009"/>
</dbReference>
<gene>
    <name evidence="1" type="ORF">ABB26_02505</name>
</gene>
<reference evidence="1 2" key="1">
    <citation type="submission" date="2015-05" db="EMBL/GenBank/DDBJ databases">
        <title>Genome sequencing and analysis of members of genus Stenotrophomonas.</title>
        <authorList>
            <person name="Patil P.P."/>
            <person name="Midha S."/>
            <person name="Patil P.B."/>
        </authorList>
    </citation>
    <scope>NUCLEOTIDE SEQUENCE [LARGE SCALE GENOMIC DNA]</scope>
    <source>
        <strain evidence="1 2">DSM 18929</strain>
    </source>
</reference>
<name>A0A0R0CA23_9GAMM</name>